<feature type="non-terminal residue" evidence="2">
    <location>
        <position position="1"/>
    </location>
</feature>
<proteinExistence type="predicted"/>
<evidence type="ECO:0000313" key="3">
    <source>
        <dbReference type="Proteomes" id="UP000249070"/>
    </source>
</evidence>
<accession>A0AB73TK91</accession>
<name>A0AB73TK91_ENTFC</name>
<gene>
    <name evidence="2" type="ORF">DKP91_18150</name>
</gene>
<dbReference type="EMBL" id="QHGU01000424">
    <property type="protein sequence ID" value="PZM50706.1"/>
    <property type="molecule type" value="Genomic_DNA"/>
</dbReference>
<organism evidence="2 3">
    <name type="scientific">Enterococcus faecium</name>
    <name type="common">Streptococcus faecium</name>
    <dbReference type="NCBI Taxonomy" id="1352"/>
    <lineage>
        <taxon>Bacteria</taxon>
        <taxon>Bacillati</taxon>
        <taxon>Bacillota</taxon>
        <taxon>Bacilli</taxon>
        <taxon>Lactobacillales</taxon>
        <taxon>Enterococcaceae</taxon>
        <taxon>Enterococcus</taxon>
    </lineage>
</organism>
<sequence length="101" mass="10242">PAAIRNARPGQRDRAAYFPGDAVHAGGPAGVRRDCPAGGAAGRFAAALARGAGLAEPRGGGGFHGGGAQAGVFRAGLIRFRKNVAVRRRVNQHGCARFVSP</sequence>
<evidence type="ECO:0000313" key="2">
    <source>
        <dbReference type="EMBL" id="PZM50706.1"/>
    </source>
</evidence>
<evidence type="ECO:0000256" key="1">
    <source>
        <dbReference type="SAM" id="MobiDB-lite"/>
    </source>
</evidence>
<dbReference type="Proteomes" id="UP000249070">
    <property type="component" value="Unassembled WGS sequence"/>
</dbReference>
<dbReference type="AlphaFoldDB" id="A0AB73TK91"/>
<reference evidence="2 3" key="1">
    <citation type="submission" date="2018-05" db="EMBL/GenBank/DDBJ databases">
        <title>Vancomycin-resistant Enterococcus faecium strain from Chelyabinsk, Russia.</title>
        <authorList>
            <person name="Gostev V."/>
            <person name="Goncharov A."/>
            <person name="Kolodzhieva V."/>
            <person name="Suvorov A."/>
            <person name="Sidorenko S."/>
            <person name="Zueva L."/>
        </authorList>
    </citation>
    <scope>NUCLEOTIDE SEQUENCE [LARGE SCALE GENOMIC DNA]</scope>
    <source>
        <strain evidence="2 3">20</strain>
    </source>
</reference>
<protein>
    <submittedName>
        <fullName evidence="2">Uncharacterized protein</fullName>
    </submittedName>
</protein>
<feature type="region of interest" description="Disordered" evidence="1">
    <location>
        <begin position="1"/>
        <end position="21"/>
    </location>
</feature>
<comment type="caution">
    <text evidence="2">The sequence shown here is derived from an EMBL/GenBank/DDBJ whole genome shotgun (WGS) entry which is preliminary data.</text>
</comment>